<dbReference type="EMBL" id="UZAE01010032">
    <property type="protein sequence ID" value="VDO02913.1"/>
    <property type="molecule type" value="Genomic_DNA"/>
</dbReference>
<accession>A0A0R3TJ16</accession>
<evidence type="ECO:0000313" key="1">
    <source>
        <dbReference type="EMBL" id="VDO02913.1"/>
    </source>
</evidence>
<dbReference type="Proteomes" id="UP000278807">
    <property type="component" value="Unassembled WGS sequence"/>
</dbReference>
<name>A0A0R3TJ16_RODNA</name>
<organism evidence="3">
    <name type="scientific">Rodentolepis nana</name>
    <name type="common">Dwarf tapeworm</name>
    <name type="synonym">Hymenolepis nana</name>
    <dbReference type="NCBI Taxonomy" id="102285"/>
    <lineage>
        <taxon>Eukaryota</taxon>
        <taxon>Metazoa</taxon>
        <taxon>Spiralia</taxon>
        <taxon>Lophotrochozoa</taxon>
        <taxon>Platyhelminthes</taxon>
        <taxon>Cestoda</taxon>
        <taxon>Eucestoda</taxon>
        <taxon>Cyclophyllidea</taxon>
        <taxon>Hymenolepididae</taxon>
        <taxon>Rodentolepis</taxon>
    </lineage>
</organism>
<keyword evidence="2" id="KW-1185">Reference proteome</keyword>
<proteinExistence type="predicted"/>
<gene>
    <name evidence="1" type="ORF">HNAJ_LOCUS7053</name>
</gene>
<reference evidence="3" key="1">
    <citation type="submission" date="2017-02" db="UniProtKB">
        <authorList>
            <consortium name="WormBaseParasite"/>
        </authorList>
    </citation>
    <scope>IDENTIFICATION</scope>
</reference>
<dbReference type="WBParaSite" id="HNAJ_0000705701-mRNA-1">
    <property type="protein sequence ID" value="HNAJ_0000705701-mRNA-1"/>
    <property type="gene ID" value="HNAJ_0000705701"/>
</dbReference>
<evidence type="ECO:0000313" key="3">
    <source>
        <dbReference type="WBParaSite" id="HNAJ_0000705701-mRNA-1"/>
    </source>
</evidence>
<reference evidence="1 2" key="2">
    <citation type="submission" date="2018-11" db="EMBL/GenBank/DDBJ databases">
        <authorList>
            <consortium name="Pathogen Informatics"/>
        </authorList>
    </citation>
    <scope>NUCLEOTIDE SEQUENCE [LARGE SCALE GENOMIC DNA]</scope>
</reference>
<protein>
    <submittedName>
        <fullName evidence="3">Zinc-ribbon domain-containing protein</fullName>
    </submittedName>
</protein>
<dbReference type="AlphaFoldDB" id="A0A0R3TJ16"/>
<evidence type="ECO:0000313" key="2">
    <source>
        <dbReference type="Proteomes" id="UP000278807"/>
    </source>
</evidence>
<sequence>MESVLGTPLRFDGLLISQQPMTAIINQTPIMICEYDRQYTVGELERQQISIESDASGALGRPLRLMTTMYNAFGSQDRVAAKASRITSAHAGGGGRLFSFTELINPPAITSQYSLSARPLEQSGVRCKCGRHLAAVSAGSSPVEISCSYCGRRYFEIVRELGKNQY</sequence>